<reference evidence="2" key="1">
    <citation type="submission" date="2021-01" db="EMBL/GenBank/DDBJ databases">
        <authorList>
            <person name="Corre E."/>
            <person name="Pelletier E."/>
            <person name="Niang G."/>
            <person name="Scheremetjew M."/>
            <person name="Finn R."/>
            <person name="Kale V."/>
            <person name="Holt S."/>
            <person name="Cochrane G."/>
            <person name="Meng A."/>
            <person name="Brown T."/>
            <person name="Cohen L."/>
        </authorList>
    </citation>
    <scope>NUCLEOTIDE SEQUENCE</scope>
    <source>
        <strain evidence="2">CCAC1681</strain>
    </source>
</reference>
<feature type="region of interest" description="Disordered" evidence="1">
    <location>
        <begin position="118"/>
        <end position="153"/>
    </location>
</feature>
<gene>
    <name evidence="2" type="ORF">MSP1401_LOCUS8154</name>
</gene>
<feature type="compositionally biased region" description="Basic and acidic residues" evidence="1">
    <location>
        <begin position="138"/>
        <end position="150"/>
    </location>
</feature>
<evidence type="ECO:0000256" key="1">
    <source>
        <dbReference type="SAM" id="MobiDB-lite"/>
    </source>
</evidence>
<dbReference type="EMBL" id="HBEN01009844">
    <property type="protein sequence ID" value="CAD8443885.1"/>
    <property type="molecule type" value="Transcribed_RNA"/>
</dbReference>
<accession>A0A7S0GVR9</accession>
<organism evidence="2">
    <name type="scientific">Micromonas pusilla</name>
    <name type="common">Picoplanktonic green alga</name>
    <name type="synonym">Chromulina pusilla</name>
    <dbReference type="NCBI Taxonomy" id="38833"/>
    <lineage>
        <taxon>Eukaryota</taxon>
        <taxon>Viridiplantae</taxon>
        <taxon>Chlorophyta</taxon>
        <taxon>Mamiellophyceae</taxon>
        <taxon>Mamiellales</taxon>
        <taxon>Mamiellaceae</taxon>
        <taxon>Micromonas</taxon>
    </lineage>
</organism>
<dbReference type="AlphaFoldDB" id="A0A7S0GVR9"/>
<evidence type="ECO:0000313" key="2">
    <source>
        <dbReference type="EMBL" id="CAD8443885.1"/>
    </source>
</evidence>
<feature type="region of interest" description="Disordered" evidence="1">
    <location>
        <begin position="605"/>
        <end position="624"/>
    </location>
</feature>
<feature type="region of interest" description="Disordered" evidence="1">
    <location>
        <begin position="1"/>
        <end position="25"/>
    </location>
</feature>
<name>A0A7S0GVR9_MICPS</name>
<sequence length="773" mass="82213">MTRTRETRARDHHAREDARVRVRRLEDPRRPDAAFGARRAAVARVGARTAASREKRTGARHFASANMSTHALATAGPCRVARCLADAGASRGRRARSDAPGFGARGALARPARGAFRRFAPSRGTPTTVAHASNGPGRSEHDEDAARARDAAAASGRLAPLDVKTLVGAELELIMKADPLAFERALADQLRSLASEVVHPSFPGGRSGALRDARDADPPSSNLEWDVRFVAGLGSDPNACACNPEYFAMEGLEDEEAKRDLPKDESLAAELAAAAAKAAAKAREGEVRDALYLSVVHKFNACGVPLVVDPSDYGATPLPSKHTQSMHTTNKNATRFYDTKHVVGALERAVAAAPGAGDASARRRRRRFAEKTRRLQREMLPEGAETLLDDHLESIVKDAAAAASAIERLREEGTTEGAAAAESLADATSLARVYQRSARYGYFLRAVSARVRLERCAMEALHVDRLHGSAPTLLRSHGVANALRPPRWLAEAREPDAASMWLRASRGDAGMSSKEDMASLASNIVGPLPAYPDSVGDWVEPVEEQEHTAWLKVEAPEESVLREKARESRRARDEAKRAASLGAAYDTFASIGDWIADDIPLDDDVPLGGSDAPAVSAGDAGDANETAATTEAKENENGVAGVGFGGFSSAPAPSPSLSAVVSSMDLGLRASLAQIAGKETKAVLHDHVDALFGPYNRYRSATEKAQGAKSFDEFRGISVYPGSDICGNASVAPLDALRYLVVEAAAFGAGLHAAEKLGERYDLLHASRDAFEA</sequence>
<proteinExistence type="predicted"/>
<protein>
    <submittedName>
        <fullName evidence="2">Uncharacterized protein</fullName>
    </submittedName>
</protein>